<gene>
    <name evidence="1" type="ORF">CCAX7_53970</name>
</gene>
<reference evidence="1 2" key="1">
    <citation type="journal article" date="2019" name="Int. J. Syst. Evol. Microbiol.">
        <title>Capsulimonas corticalis gen. nov., sp. nov., an aerobic capsulated bacterium, of a novel bacterial order, Capsulimonadales ord. nov., of the class Armatimonadia of the phylum Armatimonadetes.</title>
        <authorList>
            <person name="Li J."/>
            <person name="Kudo C."/>
            <person name="Tonouchi A."/>
        </authorList>
    </citation>
    <scope>NUCLEOTIDE SEQUENCE [LARGE SCALE GENOMIC DNA]</scope>
    <source>
        <strain evidence="1 2">AX-7</strain>
    </source>
</reference>
<dbReference type="AlphaFoldDB" id="A0A402CNM0"/>
<evidence type="ECO:0000313" key="2">
    <source>
        <dbReference type="Proteomes" id="UP000287394"/>
    </source>
</evidence>
<dbReference type="KEGG" id="ccot:CCAX7_53970"/>
<organism evidence="1 2">
    <name type="scientific">Capsulimonas corticalis</name>
    <dbReference type="NCBI Taxonomy" id="2219043"/>
    <lineage>
        <taxon>Bacteria</taxon>
        <taxon>Bacillati</taxon>
        <taxon>Armatimonadota</taxon>
        <taxon>Armatimonadia</taxon>
        <taxon>Capsulimonadales</taxon>
        <taxon>Capsulimonadaceae</taxon>
        <taxon>Capsulimonas</taxon>
    </lineage>
</organism>
<protein>
    <submittedName>
        <fullName evidence="1">Uncharacterized protein</fullName>
    </submittedName>
</protein>
<proteinExistence type="predicted"/>
<dbReference type="EMBL" id="AP025739">
    <property type="protein sequence ID" value="BDI33346.1"/>
    <property type="molecule type" value="Genomic_DNA"/>
</dbReference>
<evidence type="ECO:0000313" key="1">
    <source>
        <dbReference type="EMBL" id="BDI33346.1"/>
    </source>
</evidence>
<keyword evidence="2" id="KW-1185">Reference proteome</keyword>
<name>A0A402CNM0_9BACT</name>
<accession>A0A402CNM0</accession>
<sequence>MKKPSPEQLLADTQSNMTWIEIAEKHGYTDARFLRKLSVRYGLPPRRIIRKPDKSTLEEMIISRGLNIYQVADILGYGSGGWSNIYAYCRQYGITFDFSANAELRRIEFTPQQKSFVYGTLLGDAYRIGFANDTKYQP</sequence>
<dbReference type="RefSeq" id="WP_119318997.1">
    <property type="nucleotide sequence ID" value="NZ_AP025739.1"/>
</dbReference>
<dbReference type="Proteomes" id="UP000287394">
    <property type="component" value="Chromosome"/>
</dbReference>